<dbReference type="PROSITE" id="PS50217">
    <property type="entry name" value="BZIP"/>
    <property type="match status" value="1"/>
</dbReference>
<organism evidence="4 5">
    <name type="scientific">Chlorella ohadii</name>
    <dbReference type="NCBI Taxonomy" id="2649997"/>
    <lineage>
        <taxon>Eukaryota</taxon>
        <taxon>Viridiplantae</taxon>
        <taxon>Chlorophyta</taxon>
        <taxon>core chlorophytes</taxon>
        <taxon>Trebouxiophyceae</taxon>
        <taxon>Chlorellales</taxon>
        <taxon>Chlorellaceae</taxon>
        <taxon>Chlorella clade</taxon>
        <taxon>Chlorella</taxon>
    </lineage>
</organism>
<keyword evidence="1" id="KW-0175">Coiled coil</keyword>
<dbReference type="InterPro" id="IPR046347">
    <property type="entry name" value="bZIP_sf"/>
</dbReference>
<proteinExistence type="predicted"/>
<evidence type="ECO:0000256" key="2">
    <source>
        <dbReference type="SAM" id="MobiDB-lite"/>
    </source>
</evidence>
<feature type="compositionally biased region" description="Low complexity" evidence="2">
    <location>
        <begin position="41"/>
        <end position="52"/>
    </location>
</feature>
<feature type="domain" description="BZIP" evidence="3">
    <location>
        <begin position="110"/>
        <end position="173"/>
    </location>
</feature>
<protein>
    <recommendedName>
        <fullName evidence="3">BZIP domain-containing protein</fullName>
    </recommendedName>
</protein>
<evidence type="ECO:0000256" key="1">
    <source>
        <dbReference type="SAM" id="Coils"/>
    </source>
</evidence>
<dbReference type="SUPFAM" id="SSF57959">
    <property type="entry name" value="Leucine zipper domain"/>
    <property type="match status" value="1"/>
</dbReference>
<feature type="coiled-coil region" evidence="1">
    <location>
        <begin position="128"/>
        <end position="169"/>
    </location>
</feature>
<dbReference type="GO" id="GO:0016592">
    <property type="term" value="C:mediator complex"/>
    <property type="evidence" value="ECO:0007669"/>
    <property type="project" value="TreeGrafter"/>
</dbReference>
<dbReference type="CDD" id="cd14686">
    <property type="entry name" value="bZIP"/>
    <property type="match status" value="1"/>
</dbReference>
<evidence type="ECO:0000313" key="5">
    <source>
        <dbReference type="Proteomes" id="UP001205105"/>
    </source>
</evidence>
<name>A0AAD5DI43_9CHLO</name>
<dbReference type="InterPro" id="IPR004827">
    <property type="entry name" value="bZIP"/>
</dbReference>
<dbReference type="Proteomes" id="UP001205105">
    <property type="component" value="Unassembled WGS sequence"/>
</dbReference>
<dbReference type="InterPro" id="IPR051647">
    <property type="entry name" value="Mediator_comp_sub12"/>
</dbReference>
<dbReference type="PANTHER" id="PTHR46007">
    <property type="entry name" value="MEDIATOR OF RNA POLYMERASE II TRANSCRIPTION SUBUNIT 12"/>
    <property type="match status" value="1"/>
</dbReference>
<feature type="compositionally biased region" description="Low complexity" evidence="2">
    <location>
        <begin position="1"/>
        <end position="26"/>
    </location>
</feature>
<evidence type="ECO:0000313" key="4">
    <source>
        <dbReference type="EMBL" id="KAI7838420.1"/>
    </source>
</evidence>
<feature type="region of interest" description="Disordered" evidence="2">
    <location>
        <begin position="1"/>
        <end position="53"/>
    </location>
</feature>
<comment type="caution">
    <text evidence="4">The sequence shown here is derived from an EMBL/GenBank/DDBJ whole genome shotgun (WGS) entry which is preliminary data.</text>
</comment>
<reference evidence="4" key="1">
    <citation type="submission" date="2020-11" db="EMBL/GenBank/DDBJ databases">
        <title>Chlorella ohadii genome sequencing and assembly.</title>
        <authorList>
            <person name="Murik O."/>
            <person name="Treves H."/>
            <person name="Kedem I."/>
            <person name="Shotland Y."/>
            <person name="Kaplan A."/>
        </authorList>
    </citation>
    <scope>NUCLEOTIDE SEQUENCE</scope>
    <source>
        <strain evidence="4">1</strain>
    </source>
</reference>
<dbReference type="AlphaFoldDB" id="A0AAD5DI43"/>
<feature type="region of interest" description="Disordered" evidence="2">
    <location>
        <begin position="203"/>
        <end position="253"/>
    </location>
</feature>
<gene>
    <name evidence="4" type="ORF">COHA_007792</name>
</gene>
<accession>A0AAD5DI43</accession>
<dbReference type="GO" id="GO:0045944">
    <property type="term" value="P:positive regulation of transcription by RNA polymerase II"/>
    <property type="evidence" value="ECO:0007669"/>
    <property type="project" value="TreeGrafter"/>
</dbReference>
<feature type="region of interest" description="Disordered" evidence="2">
    <location>
        <begin position="509"/>
        <end position="536"/>
    </location>
</feature>
<feature type="compositionally biased region" description="Low complexity" evidence="2">
    <location>
        <begin position="223"/>
        <end position="239"/>
    </location>
</feature>
<keyword evidence="5" id="KW-1185">Reference proteome</keyword>
<dbReference type="PANTHER" id="PTHR46007:SF12">
    <property type="entry name" value="C2H2-TYPE DOMAIN-CONTAINING PROTEIN-RELATED"/>
    <property type="match status" value="1"/>
</dbReference>
<dbReference type="SMART" id="SM00338">
    <property type="entry name" value="BRLZ"/>
    <property type="match status" value="1"/>
</dbReference>
<dbReference type="PROSITE" id="PS00036">
    <property type="entry name" value="BZIP_BASIC"/>
    <property type="match status" value="1"/>
</dbReference>
<sequence>MWGAPAPGDALAAAPGPFGAQPDQGGLAWMLNSGGLLHSDQPAGGQPQQPAADRLLPSLQTSPTPALGLDGLPQLDGGLLDLLPPLPLVPSTSSGAAASGAATTSTAELVDKRAVPREKNRIAQQRFREKERAKLAEAEEEAEALGRQLSQLRLENERLQLEHTLLQKLLVVRNAIASVVVQLDSLPGLPQIAEQQQQQQTQTQTQQAQTQQQQTRQWRRRQQQAAPPVEQQAQQAAQQKRGGDGGGSGGGVPAAELSATALLQDPAALQAASQQLAAALGELPSLDQVEELAVEGVESVQTLLAEWQQWRLGLRQRFKEAEARRFADQEQVDALAAHMDSFIQVFWAACHVRPQLFNQFLVSTLPPPSMDWSGEWARVAYESLPLLTDSDVAVFRQAMQRYTKRVAIAAVGVRPWVQRLQAVVAAQRSMGSMHSMAAEHAQVTEVAARLHHACTEHYLAYMGLLSDVSARASVVLRALWHSSSDPFAPDHPAIIHQILRLHQQQQRVQQQLTAAEPAAAAASGQQQQQQQQQQQE</sequence>
<dbReference type="EMBL" id="JADXDR010000126">
    <property type="protein sequence ID" value="KAI7838420.1"/>
    <property type="molecule type" value="Genomic_DNA"/>
</dbReference>
<dbReference type="GO" id="GO:0003713">
    <property type="term" value="F:transcription coactivator activity"/>
    <property type="evidence" value="ECO:0007669"/>
    <property type="project" value="TreeGrafter"/>
</dbReference>
<dbReference type="GO" id="GO:0003700">
    <property type="term" value="F:DNA-binding transcription factor activity"/>
    <property type="evidence" value="ECO:0007669"/>
    <property type="project" value="InterPro"/>
</dbReference>
<dbReference type="Gene3D" id="1.20.5.170">
    <property type="match status" value="1"/>
</dbReference>
<evidence type="ECO:0000259" key="3">
    <source>
        <dbReference type="PROSITE" id="PS50217"/>
    </source>
</evidence>
<feature type="compositionally biased region" description="Low complexity" evidence="2">
    <location>
        <begin position="203"/>
        <end position="216"/>
    </location>
</feature>